<reference evidence="6 7" key="1">
    <citation type="submission" date="2006-07" db="EMBL/GenBank/DDBJ databases">
        <title>Annotation of the draft genome assembly of Chlorobium ferroxidans DSM 13031.</title>
        <authorList>
            <consortium name="US DOE Joint Genome Institute (JGI-ORNL)"/>
            <person name="Larimer F."/>
            <person name="Land M."/>
            <person name="Hauser L."/>
        </authorList>
    </citation>
    <scope>NUCLEOTIDE SEQUENCE [LARGE SCALE GENOMIC DNA]</scope>
    <source>
        <strain evidence="6 7">DSM 13031</strain>
    </source>
</reference>
<dbReference type="InterPro" id="IPR003333">
    <property type="entry name" value="CMAS"/>
</dbReference>
<evidence type="ECO:0000313" key="6">
    <source>
        <dbReference type="EMBL" id="EAT58464.1"/>
    </source>
</evidence>
<dbReference type="SUPFAM" id="SSF53335">
    <property type="entry name" value="S-adenosyl-L-methionine-dependent methyltransferases"/>
    <property type="match status" value="1"/>
</dbReference>
<evidence type="ECO:0000256" key="5">
    <source>
        <dbReference type="ARBA" id="ARBA00023098"/>
    </source>
</evidence>
<reference evidence="6 7" key="2">
    <citation type="submission" date="2006-07" db="EMBL/GenBank/DDBJ databases">
        <title>Sequencing of the draft genome and assembly of Chlorobium ferroxidans DSM 13031.</title>
        <authorList>
            <consortium name="US DOE Joint Genome Institute (JGI-PGF)"/>
            <person name="Copeland A."/>
            <person name="Lucas S."/>
            <person name="Lapidus A."/>
            <person name="Barry K."/>
            <person name="Glavina del Rio T."/>
            <person name="Dalin E."/>
            <person name="Tice H."/>
            <person name="Bruce D."/>
            <person name="Pitluck S."/>
            <person name="Richardson P."/>
        </authorList>
    </citation>
    <scope>NUCLEOTIDE SEQUENCE [LARGE SCALE GENOMIC DNA]</scope>
    <source>
        <strain evidence="6 7">DSM 13031</strain>
    </source>
</reference>
<organism evidence="6 7">
    <name type="scientific">Chlorobium ferrooxidans DSM 13031</name>
    <dbReference type="NCBI Taxonomy" id="377431"/>
    <lineage>
        <taxon>Bacteria</taxon>
        <taxon>Pseudomonadati</taxon>
        <taxon>Chlorobiota</taxon>
        <taxon>Chlorobiia</taxon>
        <taxon>Chlorobiales</taxon>
        <taxon>Chlorobiaceae</taxon>
        <taxon>Chlorobium/Pelodictyon group</taxon>
        <taxon>Chlorobium</taxon>
    </lineage>
</organism>
<evidence type="ECO:0000256" key="1">
    <source>
        <dbReference type="ARBA" id="ARBA00010815"/>
    </source>
</evidence>
<dbReference type="NCBIfam" id="NF008686">
    <property type="entry name" value="PRK11705.1"/>
    <property type="match status" value="1"/>
</dbReference>
<dbReference type="CDD" id="cd02440">
    <property type="entry name" value="AdoMet_MTases"/>
    <property type="match status" value="1"/>
</dbReference>
<name>Q0YQ90_9CHLB</name>
<dbReference type="EMBL" id="AASE01000019">
    <property type="protein sequence ID" value="EAT58464.1"/>
    <property type="molecule type" value="Genomic_DNA"/>
</dbReference>
<keyword evidence="5" id="KW-0443">Lipid metabolism</keyword>
<dbReference type="InterPro" id="IPR029063">
    <property type="entry name" value="SAM-dependent_MTases_sf"/>
</dbReference>
<proteinExistence type="inferred from homology"/>
<dbReference type="GO" id="GO:0008825">
    <property type="term" value="F:cyclopropane-fatty-acyl-phospholipid synthase activity"/>
    <property type="evidence" value="ECO:0007669"/>
    <property type="project" value="UniProtKB-EC"/>
</dbReference>
<accession>Q0YQ90</accession>
<dbReference type="Gene3D" id="3.40.50.150">
    <property type="entry name" value="Vaccinia Virus protein VP39"/>
    <property type="match status" value="1"/>
</dbReference>
<evidence type="ECO:0000256" key="4">
    <source>
        <dbReference type="ARBA" id="ARBA00022691"/>
    </source>
</evidence>
<evidence type="ECO:0000256" key="2">
    <source>
        <dbReference type="ARBA" id="ARBA00022603"/>
    </source>
</evidence>
<dbReference type="OrthoDB" id="9782855at2"/>
<comment type="caution">
    <text evidence="6">The sequence shown here is derived from an EMBL/GenBank/DDBJ whole genome shotgun (WGS) entry which is preliminary data.</text>
</comment>
<dbReference type="Pfam" id="PF02353">
    <property type="entry name" value="CMAS"/>
    <property type="match status" value="1"/>
</dbReference>
<keyword evidence="4" id="KW-0949">S-adenosyl-L-methionine</keyword>
<dbReference type="EC" id="2.1.1.79" evidence="6"/>
<gene>
    <name evidence="6" type="ORF">CferDRAFT_0471</name>
</gene>
<dbReference type="PANTHER" id="PTHR43667">
    <property type="entry name" value="CYCLOPROPANE-FATTY-ACYL-PHOSPHOLIPID SYNTHASE"/>
    <property type="match status" value="1"/>
</dbReference>
<sequence length="372" mass="42518">MGSNFFKHRLSDLLSSAGITVNGSAPWDITVHDDRFYRRVLSEAHLGAGESYMDGWWDAPALDEFFYRILRAGVEKQLSGLPRLLNGVLGKVINLQNPSRAYTVGETHYNIGNDLYSMMLDRQMIYSCAYWKEALTLDDAQEKKLRLVCEKLMLKPGMKVLDIGCGWGGAARFAAENYGVTVTGITISSEQAKLARELCRGVPVEIKLSDYRDISGSYDRIYSIGMFEHVGHKNYRNYFQIVRNHLAADGLFLLHTIGSNRSGTNTDPWTSKYIFPNSMLPSASHLTAAAEGRLIVEDWHSFGHDYYRTLKAWHSNIEDNWAALSLAYDERFHRMWRYYLLSAAGSFRARHVQLWQLLYSKNGIEEEFRVPR</sequence>
<keyword evidence="2 6" id="KW-0489">Methyltransferase</keyword>
<evidence type="ECO:0000256" key="3">
    <source>
        <dbReference type="ARBA" id="ARBA00022679"/>
    </source>
</evidence>
<dbReference type="Proteomes" id="UP000004162">
    <property type="component" value="Unassembled WGS sequence"/>
</dbReference>
<keyword evidence="3 6" id="KW-0808">Transferase</keyword>
<dbReference type="PANTHER" id="PTHR43667:SF1">
    <property type="entry name" value="CYCLOPROPANE-FATTY-ACYL-PHOSPHOLIPID SYNTHASE"/>
    <property type="match status" value="1"/>
</dbReference>
<protein>
    <submittedName>
        <fullName evidence="6">Cyclopropane-fatty-acyl-phospholipid synthase</fullName>
        <ecNumber evidence="6">2.1.1.79</ecNumber>
    </submittedName>
</protein>
<dbReference type="PIRSF" id="PIRSF003085">
    <property type="entry name" value="CMAS"/>
    <property type="match status" value="1"/>
</dbReference>
<dbReference type="InterPro" id="IPR050723">
    <property type="entry name" value="CFA/CMAS"/>
</dbReference>
<dbReference type="AlphaFoldDB" id="Q0YQ90"/>
<dbReference type="GO" id="GO:0032259">
    <property type="term" value="P:methylation"/>
    <property type="evidence" value="ECO:0007669"/>
    <property type="project" value="UniProtKB-KW"/>
</dbReference>
<dbReference type="GO" id="GO:0008610">
    <property type="term" value="P:lipid biosynthetic process"/>
    <property type="evidence" value="ECO:0007669"/>
    <property type="project" value="InterPro"/>
</dbReference>
<evidence type="ECO:0000313" key="7">
    <source>
        <dbReference type="Proteomes" id="UP000004162"/>
    </source>
</evidence>
<keyword evidence="7" id="KW-1185">Reference proteome</keyword>
<dbReference type="RefSeq" id="WP_006366910.1">
    <property type="nucleotide sequence ID" value="NZ_AASE01000019.1"/>
</dbReference>
<comment type="similarity">
    <text evidence="1">Belongs to the CFA/CMAS family.</text>
</comment>